<dbReference type="InterPro" id="IPR041678">
    <property type="entry name" value="TetR_C_16"/>
</dbReference>
<protein>
    <recommendedName>
        <fullName evidence="2">Tetracyclin repressor-like C-terminal domain-containing protein</fullName>
    </recommendedName>
</protein>
<reference evidence="3 4" key="1">
    <citation type="submission" date="2024-06" db="EMBL/GenBank/DDBJ databases">
        <title>The Natural Products Discovery Center: Release of the First 8490 Sequenced Strains for Exploring Actinobacteria Biosynthetic Diversity.</title>
        <authorList>
            <person name="Kalkreuter E."/>
            <person name="Kautsar S.A."/>
            <person name="Yang D."/>
            <person name="Bader C.D."/>
            <person name="Teijaro C.N."/>
            <person name="Fluegel L."/>
            <person name="Davis C.M."/>
            <person name="Simpson J.R."/>
            <person name="Lauterbach L."/>
            <person name="Steele A.D."/>
            <person name="Gui C."/>
            <person name="Meng S."/>
            <person name="Li G."/>
            <person name="Viehrig K."/>
            <person name="Ye F."/>
            <person name="Su P."/>
            <person name="Kiefer A.F."/>
            <person name="Nichols A."/>
            <person name="Cepeda A.J."/>
            <person name="Yan W."/>
            <person name="Fan B."/>
            <person name="Jiang Y."/>
            <person name="Adhikari A."/>
            <person name="Zheng C.-J."/>
            <person name="Schuster L."/>
            <person name="Cowan T.M."/>
            <person name="Smanski M.J."/>
            <person name="Chevrette M.G."/>
            <person name="De Carvalho L.P.S."/>
            <person name="Shen B."/>
        </authorList>
    </citation>
    <scope>NUCLEOTIDE SEQUENCE [LARGE SCALE GENOMIC DNA]</scope>
    <source>
        <strain evidence="3 4">NPDC005137</strain>
    </source>
</reference>
<sequence>MSAQLAGLVMLRYVRAMEPPASLDFEDLMEWLVPAIEVHFDRLPQEEEATASLGRATAAAPVRVGLSLPSGAEPSLLMSRRTDSRCPVRAPGR</sequence>
<dbReference type="SUPFAM" id="SSF48498">
    <property type="entry name" value="Tetracyclin repressor-like, C-terminal domain"/>
    <property type="match status" value="1"/>
</dbReference>
<dbReference type="Proteomes" id="UP001550044">
    <property type="component" value="Unassembled WGS sequence"/>
</dbReference>
<evidence type="ECO:0000259" key="2">
    <source>
        <dbReference type="Pfam" id="PF17920"/>
    </source>
</evidence>
<gene>
    <name evidence="3" type="ORF">ABZV61_32200</name>
</gene>
<feature type="region of interest" description="Disordered" evidence="1">
    <location>
        <begin position="70"/>
        <end position="93"/>
    </location>
</feature>
<dbReference type="Pfam" id="PF17920">
    <property type="entry name" value="TetR_C_16"/>
    <property type="match status" value="1"/>
</dbReference>
<evidence type="ECO:0000313" key="4">
    <source>
        <dbReference type="Proteomes" id="UP001550044"/>
    </source>
</evidence>
<dbReference type="EMBL" id="JBEXIP010000036">
    <property type="protein sequence ID" value="MET8437336.1"/>
    <property type="molecule type" value="Genomic_DNA"/>
</dbReference>
<dbReference type="RefSeq" id="WP_356504546.1">
    <property type="nucleotide sequence ID" value="NZ_JBEXEF010000085.1"/>
</dbReference>
<organism evidence="3 4">
    <name type="scientific">Streptomyces sp. 900116325</name>
    <dbReference type="NCBI Taxonomy" id="3154295"/>
    <lineage>
        <taxon>Bacteria</taxon>
        <taxon>Bacillati</taxon>
        <taxon>Actinomycetota</taxon>
        <taxon>Actinomycetes</taxon>
        <taxon>Kitasatosporales</taxon>
        <taxon>Streptomycetaceae</taxon>
        <taxon>Streptomyces</taxon>
    </lineage>
</organism>
<feature type="domain" description="Tetracyclin repressor-like C-terminal" evidence="2">
    <location>
        <begin position="2"/>
        <end position="37"/>
    </location>
</feature>
<dbReference type="InterPro" id="IPR036271">
    <property type="entry name" value="Tet_transcr_reg_TetR-rel_C_sf"/>
</dbReference>
<dbReference type="Gene3D" id="1.10.357.10">
    <property type="entry name" value="Tetracycline Repressor, domain 2"/>
    <property type="match status" value="1"/>
</dbReference>
<evidence type="ECO:0000313" key="3">
    <source>
        <dbReference type="EMBL" id="MET8437336.1"/>
    </source>
</evidence>
<keyword evidence="4" id="KW-1185">Reference proteome</keyword>
<proteinExistence type="predicted"/>
<comment type="caution">
    <text evidence="3">The sequence shown here is derived from an EMBL/GenBank/DDBJ whole genome shotgun (WGS) entry which is preliminary data.</text>
</comment>
<name>A0ABV2UHL2_9ACTN</name>
<accession>A0ABV2UHL2</accession>
<evidence type="ECO:0000256" key="1">
    <source>
        <dbReference type="SAM" id="MobiDB-lite"/>
    </source>
</evidence>